<keyword evidence="8" id="KW-1185">Reference proteome</keyword>
<comment type="subcellular location">
    <subcellularLocation>
        <location evidence="1">Membrane</location>
    </subcellularLocation>
</comment>
<protein>
    <recommendedName>
        <fullName evidence="6">TMEM205-like domain-containing protein</fullName>
    </recommendedName>
</protein>
<dbReference type="Pfam" id="PF13664">
    <property type="entry name" value="DUF4149"/>
    <property type="match status" value="1"/>
</dbReference>
<sequence>MPERSSMLAPAHILSYGSLLGFQSYQTFVSGIIAFRTLPRPEFSTLQSSMFPVYFGLQTAVPLVLALTYPGEKVAGRFGTSGLSGVFSENNRWNTLVPIMTTFLGGITNLLVIQPATAKVMRQRKEQESIDGKKYTDAGPHSKEMMKLNKSFGKLHQLSAVVNLAALAATIYYGVVLAERLN</sequence>
<dbReference type="OrthoDB" id="1641132at2759"/>
<evidence type="ECO:0000313" key="8">
    <source>
        <dbReference type="Proteomes" id="UP000024533"/>
    </source>
</evidence>
<dbReference type="GO" id="GO:0016020">
    <property type="term" value="C:membrane"/>
    <property type="evidence" value="ECO:0007669"/>
    <property type="project" value="UniProtKB-SubCell"/>
</dbReference>
<feature type="transmembrane region" description="Helical" evidence="5">
    <location>
        <begin position="20"/>
        <end position="39"/>
    </location>
</feature>
<dbReference type="HOGENOM" id="CLU_094297_2_0_1"/>
<accession>A0A059J338</accession>
<dbReference type="Proteomes" id="UP000024533">
    <property type="component" value="Unassembled WGS sequence"/>
</dbReference>
<feature type="transmembrane region" description="Helical" evidence="5">
    <location>
        <begin position="51"/>
        <end position="69"/>
    </location>
</feature>
<keyword evidence="3 5" id="KW-1133">Transmembrane helix</keyword>
<name>A0A059J338_TRIIM</name>
<evidence type="ECO:0000256" key="3">
    <source>
        <dbReference type="ARBA" id="ARBA00022989"/>
    </source>
</evidence>
<organism evidence="7 8">
    <name type="scientific">Trichophyton interdigitale (strain MR816)</name>
    <dbReference type="NCBI Taxonomy" id="1215338"/>
    <lineage>
        <taxon>Eukaryota</taxon>
        <taxon>Fungi</taxon>
        <taxon>Dikarya</taxon>
        <taxon>Ascomycota</taxon>
        <taxon>Pezizomycotina</taxon>
        <taxon>Eurotiomycetes</taxon>
        <taxon>Eurotiomycetidae</taxon>
        <taxon>Onygenales</taxon>
        <taxon>Arthrodermataceae</taxon>
        <taxon>Trichophyton</taxon>
    </lineage>
</organism>
<evidence type="ECO:0000259" key="6">
    <source>
        <dbReference type="Pfam" id="PF13664"/>
    </source>
</evidence>
<evidence type="ECO:0000256" key="1">
    <source>
        <dbReference type="ARBA" id="ARBA00004370"/>
    </source>
</evidence>
<dbReference type="InterPro" id="IPR053009">
    <property type="entry name" value="Xanthocillin_Biosynth-Assoc"/>
</dbReference>
<evidence type="ECO:0000313" key="7">
    <source>
        <dbReference type="EMBL" id="KDB22103.1"/>
    </source>
</evidence>
<dbReference type="AlphaFoldDB" id="A0A059J338"/>
<evidence type="ECO:0000256" key="2">
    <source>
        <dbReference type="ARBA" id="ARBA00022692"/>
    </source>
</evidence>
<keyword evidence="2 5" id="KW-0812">Transmembrane</keyword>
<dbReference type="EMBL" id="AOKY01000380">
    <property type="protein sequence ID" value="KDB22103.1"/>
    <property type="molecule type" value="Genomic_DNA"/>
</dbReference>
<proteinExistence type="predicted"/>
<dbReference type="OMA" id="PLTSKTM"/>
<dbReference type="PANTHER" id="PTHR23241">
    <property type="entry name" value="LATE EMBRYOGENESIS ABUNDANT PLANTS LEA-RELATED"/>
    <property type="match status" value="1"/>
</dbReference>
<feature type="domain" description="TMEM205-like" evidence="6">
    <location>
        <begin position="14"/>
        <end position="126"/>
    </location>
</feature>
<evidence type="ECO:0000256" key="5">
    <source>
        <dbReference type="SAM" id="Phobius"/>
    </source>
</evidence>
<dbReference type="PANTHER" id="PTHR23241:SF106">
    <property type="entry name" value="DUF4149 DOMAIN-CONTAINING PROTEIN"/>
    <property type="match status" value="1"/>
</dbReference>
<reference evidence="7 8" key="1">
    <citation type="submission" date="2014-02" db="EMBL/GenBank/DDBJ databases">
        <title>The Genome Sequence of Trichophyton interdigitale MR816.</title>
        <authorList>
            <consortium name="The Broad Institute Genomics Platform"/>
            <person name="Cuomo C.A."/>
            <person name="White T.C."/>
            <person name="Graser Y."/>
            <person name="Martinez-Rossi N."/>
            <person name="Heitman J."/>
            <person name="Young S.K."/>
            <person name="Zeng Q."/>
            <person name="Gargeya S."/>
            <person name="Abouelleil A."/>
            <person name="Alvarado L."/>
            <person name="Chapman S.B."/>
            <person name="Gainer-Dewar J."/>
            <person name="Goldberg J."/>
            <person name="Griggs A."/>
            <person name="Gujja S."/>
            <person name="Hansen M."/>
            <person name="Howarth C."/>
            <person name="Imamovic A."/>
            <person name="Larimer J."/>
            <person name="Martinez D."/>
            <person name="Murphy C."/>
            <person name="Pearson M.D."/>
            <person name="Persinoti G."/>
            <person name="Poon T."/>
            <person name="Priest M."/>
            <person name="Roberts A.D."/>
            <person name="Saif S."/>
            <person name="Shea T.D."/>
            <person name="Sykes S.N."/>
            <person name="Wortman J."/>
            <person name="Nusbaum C."/>
            <person name="Birren B."/>
        </authorList>
    </citation>
    <scope>NUCLEOTIDE SEQUENCE [LARGE SCALE GENOMIC DNA]</scope>
    <source>
        <strain evidence="7 8">MR816</strain>
    </source>
</reference>
<evidence type="ECO:0000256" key="4">
    <source>
        <dbReference type="ARBA" id="ARBA00023136"/>
    </source>
</evidence>
<feature type="transmembrane region" description="Helical" evidence="5">
    <location>
        <begin position="155"/>
        <end position="175"/>
    </location>
</feature>
<dbReference type="InterPro" id="IPR025423">
    <property type="entry name" value="TMEM205-like"/>
</dbReference>
<keyword evidence="4 5" id="KW-0472">Membrane</keyword>
<feature type="transmembrane region" description="Helical" evidence="5">
    <location>
        <begin position="93"/>
        <end position="113"/>
    </location>
</feature>
<comment type="caution">
    <text evidence="7">The sequence shown here is derived from an EMBL/GenBank/DDBJ whole genome shotgun (WGS) entry which is preliminary data.</text>
</comment>
<gene>
    <name evidence="7" type="ORF">H109_05984</name>
</gene>